<accession>M1V0C3</accession>
<sequence length="281" mass="32737">MREHFSHEVRQYLEIFDQQQGTERKDAFHRAIGAQFEADVSEVLERTFHERRSKTDQLTSRVWDETELESAFASSGSKRQQPKIPDFVLQFDNTWLIIDATFREPIRRVTHGQSDVERLSKEVSMLMTDRKADQLNSMVELLTKDASPLIGSPLSGDPTFIPLIISGDYSLPWTLPVAATTQEFLERKNLLQQHNVLPLALMTYKDLLLVEHIGESQGPRVSETIKRWRNSELDSWAFHQFAHHEGTALRLPRAVKKRCKQAFENLFRRFEKRMKEMEKGN</sequence>
<protein>
    <submittedName>
        <fullName evidence="1">Uncharacterized protein</fullName>
    </submittedName>
</protein>
<proteinExistence type="predicted"/>
<keyword evidence="2" id="KW-1185">Reference proteome</keyword>
<evidence type="ECO:0000313" key="1">
    <source>
        <dbReference type="EMBL" id="AGG67713.1"/>
    </source>
</evidence>
<gene>
    <name evidence="1" type="ORF">H924_11425</name>
</gene>
<dbReference type="EMBL" id="CP004354">
    <property type="protein sequence ID" value="AGG67713.1"/>
    <property type="molecule type" value="Genomic_DNA"/>
</dbReference>
<dbReference type="KEGG" id="ccn:H924_11425"/>
<organism evidence="1 2">
    <name type="scientific">Corynebacterium callunae DSM 20147</name>
    <dbReference type="NCBI Taxonomy" id="1121353"/>
    <lineage>
        <taxon>Bacteria</taxon>
        <taxon>Bacillati</taxon>
        <taxon>Actinomycetota</taxon>
        <taxon>Actinomycetes</taxon>
        <taxon>Mycobacteriales</taxon>
        <taxon>Corynebacteriaceae</taxon>
        <taxon>Corynebacterium</taxon>
    </lineage>
</organism>
<dbReference type="RefSeq" id="WP_015652139.1">
    <property type="nucleotide sequence ID" value="NC_020506.1"/>
</dbReference>
<dbReference type="eggNOG" id="ENOG502ZNTR">
    <property type="taxonomic scope" value="Bacteria"/>
</dbReference>
<reference evidence="1 2" key="1">
    <citation type="submission" date="2013-02" db="EMBL/GenBank/DDBJ databases">
        <title>The complete genome sequence of Corynebacterium callunae DSM 20147.</title>
        <authorList>
            <person name="Ruckert C."/>
            <person name="Albersmeier A."/>
            <person name="Kalinowski J."/>
        </authorList>
    </citation>
    <scope>NUCLEOTIDE SEQUENCE [LARGE SCALE GENOMIC DNA]</scope>
    <source>
        <strain evidence="1 2">DSM 20147</strain>
    </source>
</reference>
<dbReference type="PATRIC" id="fig|1121353.3.peg.2333"/>
<name>M1V0C3_9CORY</name>
<evidence type="ECO:0000313" key="2">
    <source>
        <dbReference type="Proteomes" id="UP000011760"/>
    </source>
</evidence>
<dbReference type="AlphaFoldDB" id="M1V0C3"/>
<dbReference type="HOGENOM" id="CLU_989414_0_0_11"/>
<dbReference type="Proteomes" id="UP000011760">
    <property type="component" value="Chromosome"/>
</dbReference>